<dbReference type="AlphaFoldDB" id="A0A6H0XN22"/>
<organism evidence="1 2">
    <name type="scientific">Peltaster fructicola</name>
    <dbReference type="NCBI Taxonomy" id="286661"/>
    <lineage>
        <taxon>Eukaryota</taxon>
        <taxon>Fungi</taxon>
        <taxon>Dikarya</taxon>
        <taxon>Ascomycota</taxon>
        <taxon>Pezizomycotina</taxon>
        <taxon>Dothideomycetes</taxon>
        <taxon>Dothideomycetes incertae sedis</taxon>
        <taxon>Peltaster</taxon>
    </lineage>
</organism>
<dbReference type="PANTHER" id="PTHR42791:SF17">
    <property type="entry name" value="ACETYLTRANSFERASE, GNAT FAMILY FAMILY (AFU_ORTHOLOGUE AFUA_8G05690)"/>
    <property type="match status" value="1"/>
</dbReference>
<dbReference type="Gene3D" id="3.40.630.30">
    <property type="match status" value="1"/>
</dbReference>
<proteinExistence type="predicted"/>
<dbReference type="EMBL" id="CP051139">
    <property type="protein sequence ID" value="QIW96034.1"/>
    <property type="molecule type" value="Genomic_DNA"/>
</dbReference>
<dbReference type="PANTHER" id="PTHR42791">
    <property type="entry name" value="GNAT FAMILY ACETYLTRANSFERASE"/>
    <property type="match status" value="1"/>
</dbReference>
<dbReference type="Proteomes" id="UP000503462">
    <property type="component" value="Chromosome 1"/>
</dbReference>
<dbReference type="InterPro" id="IPR016181">
    <property type="entry name" value="Acyl_CoA_acyltransferase"/>
</dbReference>
<evidence type="ECO:0000313" key="1">
    <source>
        <dbReference type="EMBL" id="QIW96034.1"/>
    </source>
</evidence>
<dbReference type="SUPFAM" id="SSF55729">
    <property type="entry name" value="Acyl-CoA N-acyltransferases (Nat)"/>
    <property type="match status" value="1"/>
</dbReference>
<keyword evidence="2" id="KW-1185">Reference proteome</keyword>
<dbReference type="InterPro" id="IPR052523">
    <property type="entry name" value="Trichothecene_AcTrans"/>
</dbReference>
<dbReference type="OrthoDB" id="410198at2759"/>
<protein>
    <submittedName>
        <fullName evidence="1">Uncharacterized protein</fullName>
    </submittedName>
</protein>
<reference evidence="1 2" key="1">
    <citation type="journal article" date="2016" name="Sci. Rep.">
        <title>Peltaster fructicola genome reveals evolution from an invasive phytopathogen to an ectophytic parasite.</title>
        <authorList>
            <person name="Xu C."/>
            <person name="Chen H."/>
            <person name="Gleason M.L."/>
            <person name="Xu J.R."/>
            <person name="Liu H."/>
            <person name="Zhang R."/>
            <person name="Sun G."/>
        </authorList>
    </citation>
    <scope>NUCLEOTIDE SEQUENCE [LARGE SCALE GENOMIC DNA]</scope>
    <source>
        <strain evidence="1 2">LNHT1506</strain>
    </source>
</reference>
<name>A0A6H0XN22_9PEZI</name>
<sequence length="228" mass="25824">MTFTIEPLLHDDLDRFIQTWWDSFEPEAADQVLPMIYPCGLTPELKTRLTQRVMNETDGDTVEYCFCARDDESKQIVGVSWWKKLAKPSPSRSEEESKADLEAQIQRKNAGPAIAGMNVELGDAFYRSLYDAERRTIQAKQVPYIGLTVLGVRPEFARQGAGSLLLEHGLKRVDKLSVPVWLVASSYGRGLYLKHDFEVLEEFDFDGTKHGGRSKGRHCIMLRPAQSS</sequence>
<gene>
    <name evidence="1" type="ORF">AMS68_001552</name>
</gene>
<evidence type="ECO:0000313" key="2">
    <source>
        <dbReference type="Proteomes" id="UP000503462"/>
    </source>
</evidence>
<accession>A0A6H0XN22</accession>